<organism evidence="1">
    <name type="scientific">uncultured Caudovirales phage</name>
    <dbReference type="NCBI Taxonomy" id="2100421"/>
    <lineage>
        <taxon>Viruses</taxon>
        <taxon>Duplodnaviria</taxon>
        <taxon>Heunggongvirae</taxon>
        <taxon>Uroviricota</taxon>
        <taxon>Caudoviricetes</taxon>
        <taxon>Peduoviridae</taxon>
        <taxon>Maltschvirus</taxon>
        <taxon>Maltschvirus maltsch</taxon>
    </lineage>
</organism>
<proteinExistence type="predicted"/>
<evidence type="ECO:0000313" key="1">
    <source>
        <dbReference type="EMBL" id="CAB4125468.1"/>
    </source>
</evidence>
<name>A0A6J5KSK1_9CAUD</name>
<dbReference type="EMBL" id="LR796187">
    <property type="protein sequence ID" value="CAB4125468.1"/>
    <property type="molecule type" value="Genomic_DNA"/>
</dbReference>
<dbReference type="EMBL" id="LR798231">
    <property type="protein sequence ID" value="CAB5208457.1"/>
    <property type="molecule type" value="Genomic_DNA"/>
</dbReference>
<reference evidence="1" key="1">
    <citation type="submission" date="2020-04" db="EMBL/GenBank/DDBJ databases">
        <authorList>
            <person name="Chiriac C."/>
            <person name="Salcher M."/>
            <person name="Ghai R."/>
            <person name="Kavagutti S V."/>
        </authorList>
    </citation>
    <scope>NUCLEOTIDE SEQUENCE</scope>
</reference>
<gene>
    <name evidence="2" type="ORF">UFOVP181_30</name>
    <name evidence="1" type="ORF">UFOVP57_133</name>
</gene>
<accession>A0A6J5KSK1</accession>
<sequence length="66" mass="7501">MIDVQDLLDEEAKMSNNGMGKEHPFRKIILEEIRQRRGEEVPSCFGHDDCSTSVLSQCPFRMDCGA</sequence>
<evidence type="ECO:0000313" key="2">
    <source>
        <dbReference type="EMBL" id="CAB5208457.1"/>
    </source>
</evidence>
<protein>
    <submittedName>
        <fullName evidence="1">Uncharacterized protein</fullName>
    </submittedName>
</protein>